<dbReference type="PROSITE" id="PS51194">
    <property type="entry name" value="HELICASE_CTER"/>
    <property type="match status" value="1"/>
</dbReference>
<dbReference type="InterPro" id="IPR014001">
    <property type="entry name" value="Helicase_ATP-bd"/>
</dbReference>
<comment type="caution">
    <text evidence="5">The sequence shown here is derived from an EMBL/GenBank/DDBJ whole genome shotgun (WGS) entry which is preliminary data.</text>
</comment>
<dbReference type="OrthoDB" id="413460at2759"/>
<dbReference type="AlphaFoldDB" id="A0A9D4TMM4"/>
<dbReference type="GO" id="GO:0005634">
    <property type="term" value="C:nucleus"/>
    <property type="evidence" value="ECO:0007669"/>
    <property type="project" value="TreeGrafter"/>
</dbReference>
<organism evidence="5 6">
    <name type="scientific">Chlorella vulgaris</name>
    <name type="common">Green alga</name>
    <dbReference type="NCBI Taxonomy" id="3077"/>
    <lineage>
        <taxon>Eukaryota</taxon>
        <taxon>Viridiplantae</taxon>
        <taxon>Chlorophyta</taxon>
        <taxon>core chlorophytes</taxon>
        <taxon>Trebouxiophyceae</taxon>
        <taxon>Chlorellales</taxon>
        <taxon>Chlorellaceae</taxon>
        <taxon>Chlorella clade</taxon>
        <taxon>Chlorella</taxon>
    </lineage>
</organism>
<feature type="domain" description="Helicase C-terminal" evidence="4">
    <location>
        <begin position="553"/>
        <end position="730"/>
    </location>
</feature>
<feature type="compositionally biased region" description="Polar residues" evidence="2">
    <location>
        <begin position="785"/>
        <end position="798"/>
    </location>
</feature>
<dbReference type="EMBL" id="SIDB01000008">
    <property type="protein sequence ID" value="KAI3429643.1"/>
    <property type="molecule type" value="Genomic_DNA"/>
</dbReference>
<dbReference type="GO" id="GO:0005524">
    <property type="term" value="F:ATP binding"/>
    <property type="evidence" value="ECO:0007669"/>
    <property type="project" value="InterPro"/>
</dbReference>
<evidence type="ECO:0000259" key="4">
    <source>
        <dbReference type="PROSITE" id="PS51194"/>
    </source>
</evidence>
<dbReference type="InterPro" id="IPR027417">
    <property type="entry name" value="P-loop_NTPase"/>
</dbReference>
<feature type="region of interest" description="Disordered" evidence="2">
    <location>
        <begin position="1"/>
        <end position="25"/>
    </location>
</feature>
<dbReference type="SMART" id="SM00490">
    <property type="entry name" value="HELICc"/>
    <property type="match status" value="1"/>
</dbReference>
<dbReference type="InterPro" id="IPR038718">
    <property type="entry name" value="SNF2-like_sf"/>
</dbReference>
<dbReference type="Pfam" id="PF00176">
    <property type="entry name" value="SNF2-rel_dom"/>
    <property type="match status" value="1"/>
</dbReference>
<dbReference type="Gene3D" id="3.40.50.300">
    <property type="entry name" value="P-loop containing nucleotide triphosphate hydrolases"/>
    <property type="match status" value="1"/>
</dbReference>
<feature type="compositionally biased region" description="Low complexity" evidence="2">
    <location>
        <begin position="802"/>
        <end position="819"/>
    </location>
</feature>
<evidence type="ECO:0000259" key="3">
    <source>
        <dbReference type="PROSITE" id="PS51192"/>
    </source>
</evidence>
<dbReference type="PANTHER" id="PTHR45629:SF7">
    <property type="entry name" value="DNA EXCISION REPAIR PROTEIN ERCC-6-RELATED"/>
    <property type="match status" value="1"/>
</dbReference>
<dbReference type="Proteomes" id="UP001055712">
    <property type="component" value="Unassembled WGS sequence"/>
</dbReference>
<dbReference type="GO" id="GO:0016787">
    <property type="term" value="F:hydrolase activity"/>
    <property type="evidence" value="ECO:0007669"/>
    <property type="project" value="UniProtKB-KW"/>
</dbReference>
<feature type="compositionally biased region" description="Basic and acidic residues" evidence="2">
    <location>
        <begin position="896"/>
        <end position="906"/>
    </location>
</feature>
<evidence type="ECO:0000313" key="6">
    <source>
        <dbReference type="Proteomes" id="UP001055712"/>
    </source>
</evidence>
<dbReference type="CDD" id="cd18004">
    <property type="entry name" value="DEXHc_RAD54"/>
    <property type="match status" value="1"/>
</dbReference>
<evidence type="ECO:0000256" key="2">
    <source>
        <dbReference type="SAM" id="MobiDB-lite"/>
    </source>
</evidence>
<dbReference type="Gene3D" id="1.20.120.850">
    <property type="entry name" value="SWI2/SNF2 ATPases, N-terminal domain"/>
    <property type="match status" value="1"/>
</dbReference>
<protein>
    <submittedName>
        <fullName evidence="5">Uncharacterized protein</fullName>
    </submittedName>
</protein>
<keyword evidence="6" id="KW-1185">Reference proteome</keyword>
<keyword evidence="1" id="KW-0378">Hydrolase</keyword>
<feature type="compositionally biased region" description="Basic and acidic residues" evidence="2">
    <location>
        <begin position="1"/>
        <end position="10"/>
    </location>
</feature>
<feature type="region of interest" description="Disordered" evidence="2">
    <location>
        <begin position="773"/>
        <end position="837"/>
    </location>
</feature>
<reference evidence="5" key="2">
    <citation type="submission" date="2020-11" db="EMBL/GenBank/DDBJ databases">
        <authorList>
            <person name="Cecchin M."/>
            <person name="Marcolungo L."/>
            <person name="Rossato M."/>
            <person name="Girolomoni L."/>
            <person name="Cosentino E."/>
            <person name="Cuine S."/>
            <person name="Li-Beisson Y."/>
            <person name="Delledonne M."/>
            <person name="Ballottari M."/>
        </authorList>
    </citation>
    <scope>NUCLEOTIDE SEQUENCE</scope>
    <source>
        <strain evidence="5">211/11P</strain>
        <tissue evidence="5">Whole cell</tissue>
    </source>
</reference>
<dbReference type="SUPFAM" id="SSF52540">
    <property type="entry name" value="P-loop containing nucleoside triphosphate hydrolases"/>
    <property type="match status" value="2"/>
</dbReference>
<name>A0A9D4TMM4_CHLVU</name>
<dbReference type="CDD" id="cd18793">
    <property type="entry name" value="SF2_C_SNF"/>
    <property type="match status" value="1"/>
</dbReference>
<evidence type="ECO:0000313" key="5">
    <source>
        <dbReference type="EMBL" id="KAI3429643.1"/>
    </source>
</evidence>
<accession>A0A9D4TMM4</accession>
<dbReference type="PROSITE" id="PS51192">
    <property type="entry name" value="HELICASE_ATP_BIND_1"/>
    <property type="match status" value="1"/>
</dbReference>
<dbReference type="InterPro" id="IPR001650">
    <property type="entry name" value="Helicase_C-like"/>
</dbReference>
<feature type="compositionally biased region" description="Low complexity" evidence="2">
    <location>
        <begin position="495"/>
        <end position="506"/>
    </location>
</feature>
<feature type="domain" description="Helicase ATP-binding" evidence="3">
    <location>
        <begin position="174"/>
        <end position="349"/>
    </location>
</feature>
<dbReference type="PANTHER" id="PTHR45629">
    <property type="entry name" value="SNF2/RAD54 FAMILY MEMBER"/>
    <property type="match status" value="1"/>
</dbReference>
<dbReference type="SMART" id="SM00487">
    <property type="entry name" value="DEXDc"/>
    <property type="match status" value="1"/>
</dbReference>
<evidence type="ECO:0000256" key="1">
    <source>
        <dbReference type="ARBA" id="ARBA00022801"/>
    </source>
</evidence>
<feature type="region of interest" description="Disordered" evidence="2">
    <location>
        <begin position="883"/>
        <end position="926"/>
    </location>
</feature>
<reference evidence="5" key="1">
    <citation type="journal article" date="2019" name="Plant J.">
        <title>Chlorella vulgaris genome assembly and annotation reveals the molecular basis for metabolic acclimation to high light conditions.</title>
        <authorList>
            <person name="Cecchin M."/>
            <person name="Marcolungo L."/>
            <person name="Rossato M."/>
            <person name="Girolomoni L."/>
            <person name="Cosentino E."/>
            <person name="Cuine S."/>
            <person name="Li-Beisson Y."/>
            <person name="Delledonne M."/>
            <person name="Ballottari M."/>
        </authorList>
    </citation>
    <scope>NUCLEOTIDE SEQUENCE</scope>
    <source>
        <strain evidence="5">211/11P</strain>
    </source>
</reference>
<feature type="region of interest" description="Disordered" evidence="2">
    <location>
        <begin position="493"/>
        <end position="516"/>
    </location>
</feature>
<dbReference type="GO" id="GO:0007131">
    <property type="term" value="P:reciprocal meiotic recombination"/>
    <property type="evidence" value="ECO:0007669"/>
    <property type="project" value="TreeGrafter"/>
</dbReference>
<dbReference type="Gene3D" id="3.40.50.10810">
    <property type="entry name" value="Tandem AAA-ATPase domain"/>
    <property type="match status" value="1"/>
</dbReference>
<dbReference type="Pfam" id="PF00271">
    <property type="entry name" value="Helicase_C"/>
    <property type="match status" value="1"/>
</dbReference>
<gene>
    <name evidence="5" type="ORF">D9Q98_005729</name>
</gene>
<dbReference type="InterPro" id="IPR049730">
    <property type="entry name" value="SNF2/RAD54-like_C"/>
</dbReference>
<dbReference type="GO" id="GO:0015616">
    <property type="term" value="F:DNA translocase activity"/>
    <property type="evidence" value="ECO:0007669"/>
    <property type="project" value="TreeGrafter"/>
</dbReference>
<dbReference type="InterPro" id="IPR000330">
    <property type="entry name" value="SNF2_N"/>
</dbReference>
<dbReference type="GO" id="GO:0045003">
    <property type="term" value="P:double-strand break repair via synthesis-dependent strand annealing"/>
    <property type="evidence" value="ECO:0007669"/>
    <property type="project" value="TreeGrafter"/>
</dbReference>
<proteinExistence type="predicted"/>
<dbReference type="InterPro" id="IPR050496">
    <property type="entry name" value="SNF2_RAD54_helicase_repair"/>
</dbReference>
<sequence>MAPKRKQPERAEEDDQNEQIRANQQQPLLAASLRAAASNRAVRKPFKPPMASRPEANGRSVQVGLSFSRLALLGPGGLLHAAVTKTVSFGRRLGEGLADDSDAPDVLLFDPQDYPGKARSMITTALPSAGTGRDLPPPPEGQAYVKVLVDNFIASKLRPHQVEGVQFMFKCLAGLRHANFRGCIQSDSMGLGKTFQSICCLWTLLTTGITGRPTCSRALVITPTSLVANWGREVDKWLGGRIKPTVIEDAAQLKAALARLGGGYVPPGRCSAAVLIMSYDVFRLNQEAVYCKKFELVICDEAHRLKNGASKINQAVLHLPCKLRLLLTGTPIQNDLSEYYAMFSTACPGLFGTPAQFRKKYENPILAGRDAGASDKQLQNGSAAQADLVQLSSQYIIRRSSETLKQYLPAKIQEVIFCKMSTLQYALYRGFIASEPVQAALEGRKLERDRALATLPAINALKKLCCHPDMARGLGLGRGCVAVHSHLLGGAHSNGSGRAAKPSGKGKASGAGGEPRAVVTGMEGLGPVFGGSDVYPAYSPGGVQAMHSGKMQVLVSLLKAIREGEAGDKVVLVSNYTESLALCDKMCKANRWSTLSLTGDLDARKRQALVDEFNSPAHPSYVLLLSSKARSTRQLHAGGCGLNIIGANRLILLDPSWNPADDQQAMGRVWREGQKKDVYIYRLLTTGKCNGAQLNRGGSIEEKIFQRQLAKEGLSRVVVDDNADEQRTFSRDELKALFRVDPQIQCDTHTAIKCSCDGSWPRALEPVILQPRPPQQAQQPVGDGDNSTSSDAGMTSGKQLPATASGKASGKASAESAPQVSPPPPQQPQQPAAANPGSVLSWAHVRDVTLLPDRVWQRVSAPIRNAYITFAFSDFNLEEKLDLNTGAEGEDDGGDSIDREAAAKEELDPEDWEGEGPAGGDSTSDE</sequence>